<proteinExistence type="predicted"/>
<dbReference type="EMBL" id="UOGD01000405">
    <property type="protein sequence ID" value="VAX28215.1"/>
    <property type="molecule type" value="Genomic_DNA"/>
</dbReference>
<accession>A0A3B1D8Y2</accession>
<organism evidence="2">
    <name type="scientific">hydrothermal vent metagenome</name>
    <dbReference type="NCBI Taxonomy" id="652676"/>
    <lineage>
        <taxon>unclassified sequences</taxon>
        <taxon>metagenomes</taxon>
        <taxon>ecological metagenomes</taxon>
    </lineage>
</organism>
<dbReference type="AlphaFoldDB" id="A0A3B1D8Y2"/>
<dbReference type="Gene3D" id="3.20.20.190">
    <property type="entry name" value="Phosphatidylinositol (PI) phosphodiesterase"/>
    <property type="match status" value="1"/>
</dbReference>
<dbReference type="InterPro" id="IPR030395">
    <property type="entry name" value="GP_PDE_dom"/>
</dbReference>
<gene>
    <name evidence="2" type="ORF">MNBD_IGNAVI01-1215</name>
</gene>
<feature type="domain" description="GP-PDE" evidence="1">
    <location>
        <begin position="33"/>
        <end position="267"/>
    </location>
</feature>
<keyword evidence="2" id="KW-0378">Hydrolase</keyword>
<dbReference type="SUPFAM" id="SSF51695">
    <property type="entry name" value="PLC-like phosphodiesterases"/>
    <property type="match status" value="1"/>
</dbReference>
<dbReference type="Pfam" id="PF03009">
    <property type="entry name" value="GDPD"/>
    <property type="match status" value="1"/>
</dbReference>
<dbReference type="InterPro" id="IPR017946">
    <property type="entry name" value="PLC-like_Pdiesterase_TIM-brl"/>
</dbReference>
<dbReference type="PANTHER" id="PTHR46211">
    <property type="entry name" value="GLYCEROPHOSPHORYL DIESTER PHOSPHODIESTERASE"/>
    <property type="match status" value="1"/>
</dbReference>
<evidence type="ECO:0000313" key="2">
    <source>
        <dbReference type="EMBL" id="VAX28215.1"/>
    </source>
</evidence>
<sequence length="279" mass="31637">MKNKMNIIAILYLLPLLVLLAQEINDKIEMPVKGVCAHRGANETHPENTLAAFKEAIRLGVHMIEFDVRMTKDKKLVIMHDKTVDRTTNGSGAVSALTLNEIRELDAGSWKSKKFVGEKVPTFKETLEIMPKNIWLNIHLKGGEELGEATAKVLNSAGRIHQGVIACGSDAARGVRKIDQNIMICNMERQGNREEYVKETIEGNFPFIQLLKKRNDKNLKNDIIILKQNKIKVNYYFGDTEKDVKELFNIGVDFVLTNRLEEMLEVAESIGVERKSYKK</sequence>
<dbReference type="PROSITE" id="PS51704">
    <property type="entry name" value="GP_PDE"/>
    <property type="match status" value="1"/>
</dbReference>
<protein>
    <submittedName>
        <fullName evidence="2">Glycerophosphoryl diester phosphodiesterase</fullName>
        <ecNumber evidence="2">3.1.4.46</ecNumber>
    </submittedName>
</protein>
<dbReference type="GO" id="GO:0008889">
    <property type="term" value="F:glycerophosphodiester phosphodiesterase activity"/>
    <property type="evidence" value="ECO:0007669"/>
    <property type="project" value="UniProtKB-EC"/>
</dbReference>
<name>A0A3B1D8Y2_9ZZZZ</name>
<dbReference type="PANTHER" id="PTHR46211:SF1">
    <property type="entry name" value="GLYCEROPHOSPHODIESTER PHOSPHODIESTERASE, CYTOPLASMIC"/>
    <property type="match status" value="1"/>
</dbReference>
<dbReference type="GO" id="GO:0006629">
    <property type="term" value="P:lipid metabolic process"/>
    <property type="evidence" value="ECO:0007669"/>
    <property type="project" value="InterPro"/>
</dbReference>
<evidence type="ECO:0000259" key="1">
    <source>
        <dbReference type="PROSITE" id="PS51704"/>
    </source>
</evidence>
<dbReference type="EC" id="3.1.4.46" evidence="2"/>
<reference evidence="2" key="1">
    <citation type="submission" date="2018-06" db="EMBL/GenBank/DDBJ databases">
        <authorList>
            <person name="Zhirakovskaya E."/>
        </authorList>
    </citation>
    <scope>NUCLEOTIDE SEQUENCE</scope>
</reference>